<evidence type="ECO:0000313" key="4">
    <source>
        <dbReference type="Proteomes" id="UP000183461"/>
    </source>
</evidence>
<dbReference type="SUPFAM" id="SSF56420">
    <property type="entry name" value="Peptide deformylase"/>
    <property type="match status" value="1"/>
</dbReference>
<proteinExistence type="inferred from homology"/>
<dbReference type="Pfam" id="PF01327">
    <property type="entry name" value="Pep_deformylase"/>
    <property type="match status" value="1"/>
</dbReference>
<gene>
    <name evidence="3" type="ORF">SAMN02910280_2870</name>
</gene>
<protein>
    <submittedName>
        <fullName evidence="3">Peptide deformylase</fullName>
    </submittedName>
</protein>
<dbReference type="RefSeq" id="WP_072301047.1">
    <property type="nucleotide sequence ID" value="NZ_FPIP01000009.1"/>
</dbReference>
<organism evidence="3 4">
    <name type="scientific">Ruminococcus flavefaciens</name>
    <dbReference type="NCBI Taxonomy" id="1265"/>
    <lineage>
        <taxon>Bacteria</taxon>
        <taxon>Bacillati</taxon>
        <taxon>Bacillota</taxon>
        <taxon>Clostridia</taxon>
        <taxon>Eubacteriales</taxon>
        <taxon>Oscillospiraceae</taxon>
        <taxon>Ruminococcus</taxon>
    </lineage>
</organism>
<dbReference type="InterPro" id="IPR036821">
    <property type="entry name" value="Peptide_deformylase_sf"/>
</dbReference>
<evidence type="ECO:0000256" key="1">
    <source>
        <dbReference type="ARBA" id="ARBA00010759"/>
    </source>
</evidence>
<dbReference type="Proteomes" id="UP000183461">
    <property type="component" value="Unassembled WGS sequence"/>
</dbReference>
<comment type="similarity">
    <text evidence="1">Belongs to the polypeptide deformylase family.</text>
</comment>
<dbReference type="PRINTS" id="PR01576">
    <property type="entry name" value="PDEFORMYLASE"/>
</dbReference>
<dbReference type="InterPro" id="IPR023635">
    <property type="entry name" value="Peptide_deformylase"/>
</dbReference>
<keyword evidence="2" id="KW-0408">Iron</keyword>
<dbReference type="EMBL" id="FPIP01000009">
    <property type="protein sequence ID" value="SFW48645.1"/>
    <property type="molecule type" value="Genomic_DNA"/>
</dbReference>
<sequence length="137" mass="15591">MVKDIVKDEAVLSIKSEPATKADMQAVRDLLDTVKANEERCVGMAANMIGVHKTILVALIGDEYIAMINPKIVDKSKETYDTEEGCLSLSGVRPVTRHRIITVEYMDKKFKRRRDIFRDFEAEIIQHEIDHFSGIII</sequence>
<dbReference type="PANTHER" id="PTHR10458">
    <property type="entry name" value="PEPTIDE DEFORMYLASE"/>
    <property type="match status" value="1"/>
</dbReference>
<accession>A0A1K1PMK7</accession>
<evidence type="ECO:0000313" key="3">
    <source>
        <dbReference type="EMBL" id="SFW48645.1"/>
    </source>
</evidence>
<dbReference type="AlphaFoldDB" id="A0A1K1PMK7"/>
<dbReference type="Gene3D" id="3.90.45.10">
    <property type="entry name" value="Peptide deformylase"/>
    <property type="match status" value="1"/>
</dbReference>
<dbReference type="GO" id="GO:0042586">
    <property type="term" value="F:peptide deformylase activity"/>
    <property type="evidence" value="ECO:0007669"/>
    <property type="project" value="InterPro"/>
</dbReference>
<reference evidence="3 4" key="1">
    <citation type="submission" date="2016-11" db="EMBL/GenBank/DDBJ databases">
        <authorList>
            <person name="Jaros S."/>
            <person name="Januszkiewicz K."/>
            <person name="Wedrychowicz H."/>
        </authorList>
    </citation>
    <scope>NUCLEOTIDE SEQUENCE [LARGE SCALE GENOMIC DNA]</scope>
    <source>
        <strain evidence="3 4">YL228</strain>
    </source>
</reference>
<name>A0A1K1PMK7_RUMFL</name>
<dbReference type="PANTHER" id="PTHR10458:SF22">
    <property type="entry name" value="PEPTIDE DEFORMYLASE"/>
    <property type="match status" value="1"/>
</dbReference>
<dbReference type="CDD" id="cd00487">
    <property type="entry name" value="Pep_deformylase"/>
    <property type="match status" value="1"/>
</dbReference>
<dbReference type="NCBIfam" id="NF006670">
    <property type="entry name" value="PRK09218.1"/>
    <property type="match status" value="1"/>
</dbReference>
<dbReference type="PIRSF" id="PIRSF004749">
    <property type="entry name" value="Pep_def"/>
    <property type="match status" value="1"/>
</dbReference>
<evidence type="ECO:0000256" key="2">
    <source>
        <dbReference type="ARBA" id="ARBA00023004"/>
    </source>
</evidence>